<reference evidence="3" key="1">
    <citation type="submission" date="2018-08" db="EMBL/GenBank/DDBJ databases">
        <authorList>
            <person name="Chevrot R."/>
        </authorList>
    </citation>
    <scope>NUCLEOTIDE SEQUENCE [LARGE SCALE GENOMIC DNA]</scope>
</reference>
<sequence>MKEGVFELKKGFLAVSLSLFLAIALIVFPFSGTNVDAKGVSGSITINKETYKYIEESFGKNRGITFNPGQHTYKITPNPHDNPKYNKKQEQFYEEIAKGVKTLVEKSGWKDTLSNITALGETYTLAPR</sequence>
<dbReference type="RefSeq" id="WP_232055635.1">
    <property type="nucleotide sequence ID" value="NZ_LS992241.1"/>
</dbReference>
<protein>
    <submittedName>
        <fullName evidence="2">Uncharacterized protein</fullName>
    </submittedName>
</protein>
<gene>
    <name evidence="2" type="ORF">PBLR_13387</name>
</gene>
<accession>A0A383RCY2</accession>
<feature type="transmembrane region" description="Helical" evidence="1">
    <location>
        <begin position="12"/>
        <end position="31"/>
    </location>
</feature>
<name>A0A383RCY2_PAEAL</name>
<keyword evidence="1" id="KW-0472">Membrane</keyword>
<evidence type="ECO:0000313" key="3">
    <source>
        <dbReference type="Proteomes" id="UP000304148"/>
    </source>
</evidence>
<dbReference type="Proteomes" id="UP000304148">
    <property type="component" value="Chromosome"/>
</dbReference>
<proteinExistence type="predicted"/>
<evidence type="ECO:0000256" key="1">
    <source>
        <dbReference type="SAM" id="Phobius"/>
    </source>
</evidence>
<keyword evidence="1" id="KW-0812">Transmembrane</keyword>
<organism evidence="2 3">
    <name type="scientific">Paenibacillus alvei</name>
    <name type="common">Bacillus alvei</name>
    <dbReference type="NCBI Taxonomy" id="44250"/>
    <lineage>
        <taxon>Bacteria</taxon>
        <taxon>Bacillati</taxon>
        <taxon>Bacillota</taxon>
        <taxon>Bacilli</taxon>
        <taxon>Bacillales</taxon>
        <taxon>Paenibacillaceae</taxon>
        <taxon>Paenibacillus</taxon>
    </lineage>
</organism>
<dbReference type="EMBL" id="LS992241">
    <property type="protein sequence ID" value="SYX84965.1"/>
    <property type="molecule type" value="Genomic_DNA"/>
</dbReference>
<keyword evidence="1" id="KW-1133">Transmembrane helix</keyword>
<dbReference type="AlphaFoldDB" id="A0A383RCY2"/>
<evidence type="ECO:0000313" key="2">
    <source>
        <dbReference type="EMBL" id="SYX84965.1"/>
    </source>
</evidence>